<dbReference type="AlphaFoldDB" id="A0A382BXL6"/>
<organism evidence="1">
    <name type="scientific">marine metagenome</name>
    <dbReference type="NCBI Taxonomy" id="408172"/>
    <lineage>
        <taxon>unclassified sequences</taxon>
        <taxon>metagenomes</taxon>
        <taxon>ecological metagenomes</taxon>
    </lineage>
</organism>
<name>A0A382BXL6_9ZZZZ</name>
<evidence type="ECO:0000313" key="1">
    <source>
        <dbReference type="EMBL" id="SVB18344.1"/>
    </source>
</evidence>
<gene>
    <name evidence="1" type="ORF">METZ01_LOCUS171198</name>
</gene>
<protein>
    <submittedName>
        <fullName evidence="1">Uncharacterized protein</fullName>
    </submittedName>
</protein>
<reference evidence="1" key="1">
    <citation type="submission" date="2018-05" db="EMBL/GenBank/DDBJ databases">
        <authorList>
            <person name="Lanie J.A."/>
            <person name="Ng W.-L."/>
            <person name="Kazmierczak K.M."/>
            <person name="Andrzejewski T.M."/>
            <person name="Davidsen T.M."/>
            <person name="Wayne K.J."/>
            <person name="Tettelin H."/>
            <person name="Glass J.I."/>
            <person name="Rusch D."/>
            <person name="Podicherti R."/>
            <person name="Tsui H.-C.T."/>
            <person name="Winkler M.E."/>
        </authorList>
    </citation>
    <scope>NUCLEOTIDE SEQUENCE</scope>
</reference>
<sequence>TMVGRRLKSSRQAMGERLRVLINDNTEIQKRMDRQVVINL</sequence>
<proteinExistence type="predicted"/>
<accession>A0A382BXL6</accession>
<dbReference type="EMBL" id="UINC01031775">
    <property type="protein sequence ID" value="SVB18344.1"/>
    <property type="molecule type" value="Genomic_DNA"/>
</dbReference>
<feature type="non-terminal residue" evidence="1">
    <location>
        <position position="1"/>
    </location>
</feature>